<accession>A0A370QEH0</accession>
<feature type="signal peptide" evidence="1">
    <location>
        <begin position="1"/>
        <end position="23"/>
    </location>
</feature>
<evidence type="ECO:0000313" key="3">
    <source>
        <dbReference type="Proteomes" id="UP000254848"/>
    </source>
</evidence>
<comment type="caution">
    <text evidence="2">The sequence shown here is derived from an EMBL/GenBank/DDBJ whole genome shotgun (WGS) entry which is preliminary data.</text>
</comment>
<keyword evidence="1" id="KW-0732">Signal</keyword>
<evidence type="ECO:0008006" key="4">
    <source>
        <dbReference type="Google" id="ProtNLM"/>
    </source>
</evidence>
<dbReference type="OrthoDB" id="6490804at2"/>
<dbReference type="AlphaFoldDB" id="A0A370QEH0"/>
<reference evidence="2 3" key="1">
    <citation type="submission" date="2018-07" db="EMBL/GenBank/DDBJ databases">
        <title>Genomic Encyclopedia of Type Strains, Phase IV (KMG-IV): sequencing the most valuable type-strain genomes for metagenomic binning, comparative biology and taxonomic classification.</title>
        <authorList>
            <person name="Goeker M."/>
        </authorList>
    </citation>
    <scope>NUCLEOTIDE SEQUENCE [LARGE SCALE GENOMIC DNA]</scope>
    <source>
        <strain evidence="2 3">DSM 103736</strain>
    </source>
</reference>
<keyword evidence="3" id="KW-1185">Reference proteome</keyword>
<feature type="chain" id="PRO_5016845869" description="Fimbrial protein" evidence="1">
    <location>
        <begin position="24"/>
        <end position="535"/>
    </location>
</feature>
<dbReference type="EMBL" id="QRAP01000010">
    <property type="protein sequence ID" value="RDK86753.1"/>
    <property type="molecule type" value="Genomic_DNA"/>
</dbReference>
<organism evidence="2 3">
    <name type="scientific">Enterobacillus tribolii</name>
    <dbReference type="NCBI Taxonomy" id="1487935"/>
    <lineage>
        <taxon>Bacteria</taxon>
        <taxon>Pseudomonadati</taxon>
        <taxon>Pseudomonadota</taxon>
        <taxon>Gammaproteobacteria</taxon>
        <taxon>Enterobacterales</taxon>
        <taxon>Hafniaceae</taxon>
        <taxon>Enterobacillus</taxon>
    </lineage>
</organism>
<dbReference type="RefSeq" id="WP_115459897.1">
    <property type="nucleotide sequence ID" value="NZ_QRAP01000010.1"/>
</dbReference>
<dbReference type="Proteomes" id="UP000254848">
    <property type="component" value="Unassembled WGS sequence"/>
</dbReference>
<name>A0A370QEH0_9GAMM</name>
<evidence type="ECO:0000313" key="2">
    <source>
        <dbReference type="EMBL" id="RDK86753.1"/>
    </source>
</evidence>
<sequence length="535" mass="58577">MSINWRAAFLALGGWLVVDPAQAVNPTNSGSGSNTYLFIENNVDNEYFITPGSLNPRFSGSNVWTRYSTNQRSLGYLGYSSWSYSNRYFDLWLTNSPITEPFAGIRCMISGSTCPPTGFIPAEYTDREGIYHTMSGGSTANGNDGLGSLTPSAFEYFRNRPVGSVDSLELNLCYTTTDYNYSPSTRCKDLESGANWRYYTINLTKVGHLSLKSTGSMAEIWVASDGTPSISNGGDLCEIAVVNSTTGIVCKMVSYTLQETERVTSSLKFEMVLDTDALGFKPAAREVMYSGNGVDWTRYSTDTTYDKVFSTSGNYVYVFLSNDFFLKTLNAGTDLTNKDSLFTFYFDNTNTPQSGYYQFTASSMLNIIPKEYGISIQSTDGNSHPKQSGMIGNEEPITFEYRVTTSASRQADSIMAQVVGDATTIGNVPYCLFTSADGGLSVPIPAYLSYTAQSGATVTERNSCSEAPINMTSANWVQTTWNAAVDDGFFFTTTLNLLFPMNDSRSLFTTTGHDWMGTVNASGEVRVTATWVGVK</sequence>
<proteinExistence type="predicted"/>
<evidence type="ECO:0000256" key="1">
    <source>
        <dbReference type="SAM" id="SignalP"/>
    </source>
</evidence>
<gene>
    <name evidence="2" type="ORF">C8D90_11027</name>
</gene>
<protein>
    <recommendedName>
        <fullName evidence="4">Fimbrial protein</fullName>
    </recommendedName>
</protein>